<evidence type="ECO:0000313" key="2">
    <source>
        <dbReference type="Proteomes" id="UP000250266"/>
    </source>
</evidence>
<keyword evidence="2" id="KW-1185">Reference proteome</keyword>
<organism evidence="1 2">
    <name type="scientific">Lepidopterella palustris CBS 459.81</name>
    <dbReference type="NCBI Taxonomy" id="1314670"/>
    <lineage>
        <taxon>Eukaryota</taxon>
        <taxon>Fungi</taxon>
        <taxon>Dikarya</taxon>
        <taxon>Ascomycota</taxon>
        <taxon>Pezizomycotina</taxon>
        <taxon>Dothideomycetes</taxon>
        <taxon>Pleosporomycetidae</taxon>
        <taxon>Mytilinidiales</taxon>
        <taxon>Argynnaceae</taxon>
        <taxon>Lepidopterella</taxon>
    </lineage>
</organism>
<evidence type="ECO:0000313" key="1">
    <source>
        <dbReference type="EMBL" id="OCK73245.1"/>
    </source>
</evidence>
<proteinExistence type="predicted"/>
<accession>A0A8E2DX82</accession>
<dbReference type="Proteomes" id="UP000250266">
    <property type="component" value="Unassembled WGS sequence"/>
</dbReference>
<gene>
    <name evidence="1" type="ORF">K432DRAFT_8981</name>
</gene>
<name>A0A8E2DX82_9PEZI</name>
<dbReference type="AlphaFoldDB" id="A0A8E2DX82"/>
<dbReference type="EMBL" id="KV745864">
    <property type="protein sequence ID" value="OCK73245.1"/>
    <property type="molecule type" value="Genomic_DNA"/>
</dbReference>
<reference evidence="1 2" key="1">
    <citation type="journal article" date="2016" name="Nat. Commun.">
        <title>Ectomycorrhizal ecology is imprinted in the genome of the dominant symbiotic fungus Cenococcum geophilum.</title>
        <authorList>
            <consortium name="DOE Joint Genome Institute"/>
            <person name="Peter M."/>
            <person name="Kohler A."/>
            <person name="Ohm R.A."/>
            <person name="Kuo A."/>
            <person name="Krutzmann J."/>
            <person name="Morin E."/>
            <person name="Arend M."/>
            <person name="Barry K.W."/>
            <person name="Binder M."/>
            <person name="Choi C."/>
            <person name="Clum A."/>
            <person name="Copeland A."/>
            <person name="Grisel N."/>
            <person name="Haridas S."/>
            <person name="Kipfer T."/>
            <person name="LaButti K."/>
            <person name="Lindquist E."/>
            <person name="Lipzen A."/>
            <person name="Maire R."/>
            <person name="Meier B."/>
            <person name="Mihaltcheva S."/>
            <person name="Molinier V."/>
            <person name="Murat C."/>
            <person name="Poggeler S."/>
            <person name="Quandt C.A."/>
            <person name="Sperisen C."/>
            <person name="Tritt A."/>
            <person name="Tisserant E."/>
            <person name="Crous P.W."/>
            <person name="Henrissat B."/>
            <person name="Nehls U."/>
            <person name="Egli S."/>
            <person name="Spatafora J.W."/>
            <person name="Grigoriev I.V."/>
            <person name="Martin F.M."/>
        </authorList>
    </citation>
    <scope>NUCLEOTIDE SEQUENCE [LARGE SCALE GENOMIC DNA]</scope>
    <source>
        <strain evidence="1 2">CBS 459.81</strain>
    </source>
</reference>
<sequence>MKRTNPAVSFPPSLVLTAGSKAHALTHEHTHTPGSKQLPGCRCSDAASLMIGGEKVAGLLFPAAEPRSGMAMACWCCGDWCWTRATPAE</sequence>
<protein>
    <submittedName>
        <fullName evidence="1">Uncharacterized protein</fullName>
    </submittedName>
</protein>